<reference evidence="1 2" key="1">
    <citation type="submission" date="2017-01" db="EMBL/GenBank/DDBJ databases">
        <title>Phylogeographic, genomic and meropenem susceptibility analysis of Burkholderia ubonensis.</title>
        <authorList>
            <person name="Price E.P."/>
            <person name="Sarovich D.S."/>
            <person name="Webb J.R."/>
            <person name="Hall C.M."/>
            <person name="Sahl J.W."/>
            <person name="Kaestli M."/>
            <person name="Mayo M."/>
            <person name="Harrington G."/>
            <person name="Baker A.L."/>
            <person name="Sidak-Loftis L.C."/>
            <person name="Lummis M."/>
            <person name="Schupp J.M."/>
            <person name="Gillece J.D."/>
            <person name="Tuanyok A."/>
            <person name="Warner J."/>
            <person name="Busch J.D."/>
            <person name="Keim P."/>
            <person name="Currie B.J."/>
            <person name="Wagner D.M."/>
        </authorList>
    </citation>
    <scope>NUCLEOTIDE SEQUENCE [LARGE SCALE GENOMIC DNA]</scope>
    <source>
        <strain evidence="1 2">A21</strain>
    </source>
</reference>
<evidence type="ECO:0000313" key="2">
    <source>
        <dbReference type="Proteomes" id="UP000187194"/>
    </source>
</evidence>
<name>A0A1R1JER6_9BURK</name>
<dbReference type="Proteomes" id="UP000187194">
    <property type="component" value="Unassembled WGS sequence"/>
</dbReference>
<sequence length="59" mass="6111">MRQALARPEQSNSSANLLSIVRAALRDAVNAPSDVDALDISAAALLAIVACLQGEVRHG</sequence>
<evidence type="ECO:0000313" key="1">
    <source>
        <dbReference type="EMBL" id="OMG73857.1"/>
    </source>
</evidence>
<accession>A0A1R1JER6</accession>
<proteinExistence type="predicted"/>
<gene>
    <name evidence="1" type="ORF">BW685_07445</name>
</gene>
<dbReference type="RefSeq" id="WP_076475379.1">
    <property type="nucleotide sequence ID" value="NZ_MTJZ01000008.1"/>
</dbReference>
<comment type="caution">
    <text evidence="1">The sequence shown here is derived from an EMBL/GenBank/DDBJ whole genome shotgun (WGS) entry which is preliminary data.</text>
</comment>
<dbReference type="EMBL" id="MTJZ01000008">
    <property type="protein sequence ID" value="OMG73857.1"/>
    <property type="molecule type" value="Genomic_DNA"/>
</dbReference>
<protein>
    <submittedName>
        <fullName evidence="1">Uncharacterized protein</fullName>
    </submittedName>
</protein>
<dbReference type="AlphaFoldDB" id="A0A1R1JER6"/>
<organism evidence="1 2">
    <name type="scientific">Burkholderia ubonensis</name>
    <dbReference type="NCBI Taxonomy" id="101571"/>
    <lineage>
        <taxon>Bacteria</taxon>
        <taxon>Pseudomonadati</taxon>
        <taxon>Pseudomonadota</taxon>
        <taxon>Betaproteobacteria</taxon>
        <taxon>Burkholderiales</taxon>
        <taxon>Burkholderiaceae</taxon>
        <taxon>Burkholderia</taxon>
        <taxon>Burkholderia cepacia complex</taxon>
    </lineage>
</organism>